<keyword evidence="1" id="KW-0812">Transmembrane</keyword>
<proteinExistence type="predicted"/>
<dbReference type="Proteomes" id="UP001458946">
    <property type="component" value="Unassembled WGS sequence"/>
</dbReference>
<accession>A0ABP9VE27</accession>
<keyword evidence="3" id="KW-1185">Reference proteome</keyword>
<reference evidence="2 3" key="1">
    <citation type="submission" date="2024-02" db="EMBL/GenBank/DDBJ databases">
        <title>Deinococcus xinjiangensis NBRC 107630.</title>
        <authorList>
            <person name="Ichikawa N."/>
            <person name="Katano-Makiyama Y."/>
            <person name="Hidaka K."/>
        </authorList>
    </citation>
    <scope>NUCLEOTIDE SEQUENCE [LARGE SCALE GENOMIC DNA]</scope>
    <source>
        <strain evidence="2 3">NBRC 107630</strain>
    </source>
</reference>
<name>A0ABP9VE27_9DEIO</name>
<organism evidence="2 3">
    <name type="scientific">Deinococcus xinjiangensis</name>
    <dbReference type="NCBI Taxonomy" id="457454"/>
    <lineage>
        <taxon>Bacteria</taxon>
        <taxon>Thermotogati</taxon>
        <taxon>Deinococcota</taxon>
        <taxon>Deinococci</taxon>
        <taxon>Deinococcales</taxon>
        <taxon>Deinococcaceae</taxon>
        <taxon>Deinococcus</taxon>
    </lineage>
</organism>
<keyword evidence="1" id="KW-1133">Transmembrane helix</keyword>
<evidence type="ECO:0000313" key="2">
    <source>
        <dbReference type="EMBL" id="GAA5502795.1"/>
    </source>
</evidence>
<feature type="transmembrane region" description="Helical" evidence="1">
    <location>
        <begin position="46"/>
        <end position="66"/>
    </location>
</feature>
<keyword evidence="1" id="KW-0472">Membrane</keyword>
<dbReference type="EMBL" id="BAABRN010000030">
    <property type="protein sequence ID" value="GAA5502795.1"/>
    <property type="molecule type" value="Genomic_DNA"/>
</dbReference>
<comment type="caution">
    <text evidence="2">The sequence shown here is derived from an EMBL/GenBank/DDBJ whole genome shotgun (WGS) entry which is preliminary data.</text>
</comment>
<protein>
    <recommendedName>
        <fullName evidence="4">Transposase DDE domain-containing protein</fullName>
    </recommendedName>
</protein>
<evidence type="ECO:0000313" key="3">
    <source>
        <dbReference type="Proteomes" id="UP001458946"/>
    </source>
</evidence>
<evidence type="ECO:0000256" key="1">
    <source>
        <dbReference type="SAM" id="Phobius"/>
    </source>
</evidence>
<sequence length="85" mass="9704">MPRAVAVTERIGGIFLTLGETDTVKERLKCTHTPVFRLMNRMRLQISVWVHPLLLLSVAALTGVEVRHAKSSHCRPTQRRQIKFV</sequence>
<evidence type="ECO:0008006" key="4">
    <source>
        <dbReference type="Google" id="ProtNLM"/>
    </source>
</evidence>
<gene>
    <name evidence="2" type="ORF">Dxin01_02542</name>
</gene>